<dbReference type="EMBL" id="VFPT01000001">
    <property type="protein sequence ID" value="TQM93235.1"/>
    <property type="molecule type" value="Genomic_DNA"/>
</dbReference>
<evidence type="ECO:0000313" key="2">
    <source>
        <dbReference type="EMBL" id="TQM93235.1"/>
    </source>
</evidence>
<keyword evidence="1" id="KW-1133">Transmembrane helix</keyword>
<keyword evidence="1" id="KW-0472">Membrane</keyword>
<accession>A0A543KDR9</accession>
<gene>
    <name evidence="2" type="ORF">BD293_1865</name>
</gene>
<name>A0A543KDR9_9RHOB</name>
<keyword evidence="3" id="KW-1185">Reference proteome</keyword>
<protein>
    <submittedName>
        <fullName evidence="2">Uncharacterized protein</fullName>
    </submittedName>
</protein>
<sequence length="346" mass="37226">MTALEQYRRLEGPGLWTASGNDQRRDVVVSFGEATLVIADSRSMIVLSHWSLPAVIRLNPGKRPALYSPEGDGGEVLELDDDWLIDALKVVQAALSPPRSLMARLRRPILATLSLGVVLAAALIVPPALVQHTASVVPMAKRVELADRMRHDLVLTGARECLSPYGGPAIASLQRRLFQTPAQIVVMRGLPVDQPRVQHVMGRLFIIDARLLDEADSPEALAGALLMAAQRNADDDPLHPLLTYAGVVATFRLLTSAEMPASAMSGYSEAVLRAPLAVPDANEVLERFARAELSTRPLVDNPFPLDPALEQLGAALRAGDPMAGEPPMSALLTDGQWVSLMNICDG</sequence>
<evidence type="ECO:0000313" key="3">
    <source>
        <dbReference type="Proteomes" id="UP000320582"/>
    </source>
</evidence>
<keyword evidence="1" id="KW-0812">Transmembrane</keyword>
<reference evidence="2 3" key="1">
    <citation type="submission" date="2019-06" db="EMBL/GenBank/DDBJ databases">
        <title>Genomic Encyclopedia of Archaeal and Bacterial Type Strains, Phase II (KMG-II): from individual species to whole genera.</title>
        <authorList>
            <person name="Goeker M."/>
        </authorList>
    </citation>
    <scope>NUCLEOTIDE SEQUENCE [LARGE SCALE GENOMIC DNA]</scope>
    <source>
        <strain evidence="2 3">DSM 18423</strain>
    </source>
</reference>
<dbReference type="Proteomes" id="UP000320582">
    <property type="component" value="Unassembled WGS sequence"/>
</dbReference>
<dbReference type="RefSeq" id="WP_142081021.1">
    <property type="nucleotide sequence ID" value="NZ_VFPT01000001.1"/>
</dbReference>
<proteinExistence type="predicted"/>
<evidence type="ECO:0000256" key="1">
    <source>
        <dbReference type="SAM" id="Phobius"/>
    </source>
</evidence>
<feature type="transmembrane region" description="Helical" evidence="1">
    <location>
        <begin position="109"/>
        <end position="129"/>
    </location>
</feature>
<dbReference type="OrthoDB" id="7822309at2"/>
<organism evidence="2 3">
    <name type="scientific">Roseinatronobacter monicus</name>
    <dbReference type="NCBI Taxonomy" id="393481"/>
    <lineage>
        <taxon>Bacteria</taxon>
        <taxon>Pseudomonadati</taxon>
        <taxon>Pseudomonadota</taxon>
        <taxon>Alphaproteobacteria</taxon>
        <taxon>Rhodobacterales</taxon>
        <taxon>Paracoccaceae</taxon>
        <taxon>Roseinatronobacter</taxon>
    </lineage>
</organism>
<dbReference type="AlphaFoldDB" id="A0A543KDR9"/>
<comment type="caution">
    <text evidence="2">The sequence shown here is derived from an EMBL/GenBank/DDBJ whole genome shotgun (WGS) entry which is preliminary data.</text>
</comment>